<proteinExistence type="predicted"/>
<feature type="domain" description="Tyr recombinase" evidence="2">
    <location>
        <begin position="164"/>
        <end position="383"/>
    </location>
</feature>
<organism evidence="3 4">
    <name type="scientific">Acidovorax soli</name>
    <dbReference type="NCBI Taxonomy" id="592050"/>
    <lineage>
        <taxon>Bacteria</taxon>
        <taxon>Pseudomonadati</taxon>
        <taxon>Pseudomonadota</taxon>
        <taxon>Betaproteobacteria</taxon>
        <taxon>Burkholderiales</taxon>
        <taxon>Comamonadaceae</taxon>
        <taxon>Acidovorax</taxon>
    </lineage>
</organism>
<dbReference type="GO" id="GO:0015074">
    <property type="term" value="P:DNA integration"/>
    <property type="evidence" value="ECO:0007669"/>
    <property type="project" value="InterPro"/>
</dbReference>
<dbReference type="SUPFAM" id="SSF56349">
    <property type="entry name" value="DNA breaking-rejoining enzymes"/>
    <property type="match status" value="1"/>
</dbReference>
<keyword evidence="1" id="KW-0233">DNA recombination</keyword>
<dbReference type="Gene3D" id="1.10.443.10">
    <property type="entry name" value="Intergrase catalytic core"/>
    <property type="match status" value="1"/>
</dbReference>
<comment type="caution">
    <text evidence="3">The sequence shown here is derived from an EMBL/GenBank/DDBJ whole genome shotgun (WGS) entry which is preliminary data.</text>
</comment>
<sequence>MTDFSLYLIDYEHLDEKTVHATIDHLIRFSNYFLLNQSSRLANLGISKLVHSLEDSILEGFRDKELELVIKNSRSRQNERKAKATVNARLSAVYRWIWWMRQTGIISEHVAGPKGCSVIVDIRGPSRIARKSRGPLSGKVRNTPSSRHSLTMHLLFPDAEKRGKFKTGFVATRTDADSIVERLTTRNSSEYRNLRDALIVDLAVEVGFRVGSIASLRDSDFDKKKITTTAESTVVVTPLVQKYSYQNSFNIPVWLALRICALIEIRDEHLRCKGLSARVMERRIFVSERTLKPLTSRAISQQIACLLRSLGAPKGTSVHAFRALFCTEEIEREIDYRLARGLDTSAASICASVALKMGHSDPLSIFSYVSRALALRAARERASSKSSQNQPLTVEA</sequence>
<dbReference type="InterPro" id="IPR011010">
    <property type="entry name" value="DNA_brk_join_enz"/>
</dbReference>
<keyword evidence="4" id="KW-1185">Reference proteome</keyword>
<accession>A0A7X0P949</accession>
<dbReference type="EMBL" id="JACHLK010000001">
    <property type="protein sequence ID" value="MBB6557531.1"/>
    <property type="molecule type" value="Genomic_DNA"/>
</dbReference>
<dbReference type="GO" id="GO:0003677">
    <property type="term" value="F:DNA binding"/>
    <property type="evidence" value="ECO:0007669"/>
    <property type="project" value="InterPro"/>
</dbReference>
<protein>
    <submittedName>
        <fullName evidence="3">Integrase</fullName>
    </submittedName>
</protein>
<dbReference type="PROSITE" id="PS51898">
    <property type="entry name" value="TYR_RECOMBINASE"/>
    <property type="match status" value="1"/>
</dbReference>
<dbReference type="GO" id="GO:0006310">
    <property type="term" value="P:DNA recombination"/>
    <property type="evidence" value="ECO:0007669"/>
    <property type="project" value="UniProtKB-KW"/>
</dbReference>
<evidence type="ECO:0000256" key="1">
    <source>
        <dbReference type="ARBA" id="ARBA00023172"/>
    </source>
</evidence>
<dbReference type="AlphaFoldDB" id="A0A7X0P949"/>
<reference evidence="3 4" key="1">
    <citation type="submission" date="2020-08" db="EMBL/GenBank/DDBJ databases">
        <title>Functional genomics of gut bacteria from endangered species of beetles.</title>
        <authorList>
            <person name="Carlos-Shanley C."/>
        </authorList>
    </citation>
    <scope>NUCLEOTIDE SEQUENCE [LARGE SCALE GENOMIC DNA]</scope>
    <source>
        <strain evidence="3 4">S00198</strain>
    </source>
</reference>
<name>A0A7X0P949_9BURK</name>
<evidence type="ECO:0000313" key="4">
    <source>
        <dbReference type="Proteomes" id="UP000575083"/>
    </source>
</evidence>
<gene>
    <name evidence="3" type="ORF">HNP48_000195</name>
</gene>
<dbReference type="InterPro" id="IPR013762">
    <property type="entry name" value="Integrase-like_cat_sf"/>
</dbReference>
<evidence type="ECO:0000259" key="2">
    <source>
        <dbReference type="PROSITE" id="PS51898"/>
    </source>
</evidence>
<evidence type="ECO:0000313" key="3">
    <source>
        <dbReference type="EMBL" id="MBB6557531.1"/>
    </source>
</evidence>
<dbReference type="InterPro" id="IPR002104">
    <property type="entry name" value="Integrase_catalytic"/>
</dbReference>
<dbReference type="Proteomes" id="UP000575083">
    <property type="component" value="Unassembled WGS sequence"/>
</dbReference>